<dbReference type="Gene3D" id="3.40.50.1820">
    <property type="entry name" value="alpha/beta hydrolase"/>
    <property type="match status" value="1"/>
</dbReference>
<dbReference type="InterPro" id="IPR029058">
    <property type="entry name" value="AB_hydrolase_fold"/>
</dbReference>
<dbReference type="FunFam" id="3.40.50.1820:FF:000057">
    <property type="entry name" value="Lipase"/>
    <property type="match status" value="1"/>
</dbReference>
<proteinExistence type="inferred from homology"/>
<reference evidence="9 10" key="1">
    <citation type="submission" date="2018-07" db="EMBL/GenBank/DDBJ databases">
        <title>The complete nuclear genome of the prasinophyte Chloropicon primus (CCMP1205).</title>
        <authorList>
            <person name="Pombert J.-F."/>
            <person name="Otis C."/>
            <person name="Turmel M."/>
            <person name="Lemieux C."/>
        </authorList>
    </citation>
    <scope>NUCLEOTIDE SEQUENCE [LARGE SCALE GENOMIC DNA]</scope>
    <source>
        <strain evidence="9 10">CCMP1205</strain>
    </source>
</reference>
<evidence type="ECO:0000256" key="5">
    <source>
        <dbReference type="ARBA" id="ARBA00023098"/>
    </source>
</evidence>
<accession>A0A5B8N163</accession>
<dbReference type="PANTHER" id="PTHR11005">
    <property type="entry name" value="LYSOSOMAL ACID LIPASE-RELATED"/>
    <property type="match status" value="1"/>
</dbReference>
<dbReference type="EMBL" id="CP031053">
    <property type="protein sequence ID" value="QDZ26026.1"/>
    <property type="molecule type" value="Genomic_DNA"/>
</dbReference>
<dbReference type="Pfam" id="PF00561">
    <property type="entry name" value="Abhydrolase_1"/>
    <property type="match status" value="1"/>
</dbReference>
<name>A0A5B8N163_9CHLO</name>
<evidence type="ECO:0000256" key="4">
    <source>
        <dbReference type="ARBA" id="ARBA00022963"/>
    </source>
</evidence>
<keyword evidence="5" id="KW-0443">Lipid metabolism</keyword>
<keyword evidence="3" id="KW-0378">Hydrolase</keyword>
<evidence type="ECO:0000313" key="9">
    <source>
        <dbReference type="EMBL" id="QDZ26026.1"/>
    </source>
</evidence>
<evidence type="ECO:0000256" key="7">
    <source>
        <dbReference type="PIRSR" id="PIRSR000862-1"/>
    </source>
</evidence>
<keyword evidence="4" id="KW-0442">Lipid degradation</keyword>
<comment type="similarity">
    <text evidence="1">Belongs to the AB hydrolase superfamily. Lipase family.</text>
</comment>
<keyword evidence="10" id="KW-1185">Reference proteome</keyword>
<gene>
    <name evidence="9" type="ORF">A3770_20p85440</name>
</gene>
<dbReference type="SUPFAM" id="SSF53474">
    <property type="entry name" value="alpha/beta-Hydrolases"/>
    <property type="match status" value="1"/>
</dbReference>
<dbReference type="Proteomes" id="UP000316726">
    <property type="component" value="Chromosome 20"/>
</dbReference>
<dbReference type="GO" id="GO:0016788">
    <property type="term" value="F:hydrolase activity, acting on ester bonds"/>
    <property type="evidence" value="ECO:0007669"/>
    <property type="project" value="InterPro"/>
</dbReference>
<dbReference type="GO" id="GO:0016042">
    <property type="term" value="P:lipid catabolic process"/>
    <property type="evidence" value="ECO:0007669"/>
    <property type="project" value="UniProtKB-KW"/>
</dbReference>
<evidence type="ECO:0000256" key="3">
    <source>
        <dbReference type="ARBA" id="ARBA00022801"/>
    </source>
</evidence>
<dbReference type="InterPro" id="IPR025483">
    <property type="entry name" value="Lipase_euk"/>
</dbReference>
<organism evidence="9 10">
    <name type="scientific">Chloropicon primus</name>
    <dbReference type="NCBI Taxonomy" id="1764295"/>
    <lineage>
        <taxon>Eukaryota</taxon>
        <taxon>Viridiplantae</taxon>
        <taxon>Chlorophyta</taxon>
        <taxon>Chloropicophyceae</taxon>
        <taxon>Chloropicales</taxon>
        <taxon>Chloropicaceae</taxon>
        <taxon>Chloropicon</taxon>
    </lineage>
</organism>
<sequence length="363" mass="41051">MFRIPHGKDDVKVEEEEQGVDKKVVILQHGLLGSSFGWVVNLPHQSLAYLLADAGYDVWLPNSRGNTFSRNNTHYDPDSTEFWDYSWDDQAKYDLPAVYKYVLGVTGSEDLAYVGHSQGTTMMFAALSTPEIAAYITPRTSHYMALAPVAYTGNIEQPVIKDLADMSVAEILREFGVKEWIPDEWILHYIDPEICDIDPQFCNDLLNIIAGCTLMHKNSTAMANYMRINPAGTSVKNVVHWSQGIREGTFSMFDYLTPDANMKHYNQTTPPKYDLAKIALPAETLFFVGGYDTLANPTDVNHLIDLMQQATANDTSKMPYVYKKIDYDHLDFTIANDAYLYVYDKILSHLNRTHASSSSKKKK</sequence>
<dbReference type="OrthoDB" id="9974421at2759"/>
<evidence type="ECO:0000256" key="6">
    <source>
        <dbReference type="ARBA" id="ARBA00023180"/>
    </source>
</evidence>
<evidence type="ECO:0000259" key="8">
    <source>
        <dbReference type="Pfam" id="PF00561"/>
    </source>
</evidence>
<feature type="active site" description="Charge relay system" evidence="7">
    <location>
        <position position="292"/>
    </location>
</feature>
<evidence type="ECO:0000313" key="10">
    <source>
        <dbReference type="Proteomes" id="UP000316726"/>
    </source>
</evidence>
<feature type="active site" description="Nucleophile" evidence="7">
    <location>
        <position position="117"/>
    </location>
</feature>
<dbReference type="STRING" id="1764295.A0A5B8N163"/>
<dbReference type="InterPro" id="IPR000073">
    <property type="entry name" value="AB_hydrolase_1"/>
</dbReference>
<dbReference type="PIRSF" id="PIRSF000862">
    <property type="entry name" value="Steryl_ester_lip"/>
    <property type="match status" value="1"/>
</dbReference>
<dbReference type="AlphaFoldDB" id="A0A5B8N163"/>
<keyword evidence="2" id="KW-0732">Signal</keyword>
<evidence type="ECO:0000256" key="1">
    <source>
        <dbReference type="ARBA" id="ARBA00010701"/>
    </source>
</evidence>
<feature type="domain" description="AB hydrolase-1" evidence="8">
    <location>
        <begin position="24"/>
        <end position="129"/>
    </location>
</feature>
<feature type="active site" description="Charge relay system" evidence="7">
    <location>
        <position position="329"/>
    </location>
</feature>
<evidence type="ECO:0000256" key="2">
    <source>
        <dbReference type="ARBA" id="ARBA00022729"/>
    </source>
</evidence>
<keyword evidence="6" id="KW-0325">Glycoprotein</keyword>
<protein>
    <submittedName>
        <fullName evidence="9">Lipase</fullName>
    </submittedName>
</protein>